<dbReference type="KEGG" id="tum:CBW65_17550"/>
<proteinExistence type="predicted"/>
<reference evidence="2" key="1">
    <citation type="submission" date="2017-05" db="EMBL/GenBank/DDBJ databases">
        <authorList>
            <person name="Sung H."/>
        </authorList>
    </citation>
    <scope>NUCLEOTIDE SEQUENCE [LARGE SCALE GENOMIC DNA]</scope>
    <source>
        <strain evidence="2">AR23208</strain>
    </source>
</reference>
<evidence type="ECO:0000313" key="1">
    <source>
        <dbReference type="EMBL" id="ARU62568.1"/>
    </source>
</evidence>
<dbReference type="AlphaFoldDB" id="A0A1Y0IPR5"/>
<protein>
    <submittedName>
        <fullName evidence="1">Uncharacterized protein</fullName>
    </submittedName>
</protein>
<dbReference type="RefSeq" id="WP_087457927.1">
    <property type="nucleotide sequence ID" value="NZ_CP021434.1"/>
</dbReference>
<organism evidence="1 2">
    <name type="scientific">Tumebacillus avium</name>
    <dbReference type="NCBI Taxonomy" id="1903704"/>
    <lineage>
        <taxon>Bacteria</taxon>
        <taxon>Bacillati</taxon>
        <taxon>Bacillota</taxon>
        <taxon>Bacilli</taxon>
        <taxon>Bacillales</taxon>
        <taxon>Alicyclobacillaceae</taxon>
        <taxon>Tumebacillus</taxon>
    </lineage>
</organism>
<keyword evidence="2" id="KW-1185">Reference proteome</keyword>
<evidence type="ECO:0000313" key="2">
    <source>
        <dbReference type="Proteomes" id="UP000195437"/>
    </source>
</evidence>
<dbReference type="Proteomes" id="UP000195437">
    <property type="component" value="Chromosome"/>
</dbReference>
<sequence>MKQFINVKTMDGELKRTEIRRGVGFRLTTKEMILLREDVSYHIYLDDILGVISREEDETGIYQEKVGDTKVAHHFGASSYKIVATKLRMYNRSGMVERGSSTLFTQLSAGFSKQLLELLNA</sequence>
<dbReference type="OrthoDB" id="2381628at2"/>
<name>A0A1Y0IPR5_9BACL</name>
<accession>A0A1Y0IPR5</accession>
<gene>
    <name evidence="1" type="ORF">CBW65_17550</name>
</gene>
<dbReference type="EMBL" id="CP021434">
    <property type="protein sequence ID" value="ARU62568.1"/>
    <property type="molecule type" value="Genomic_DNA"/>
</dbReference>